<dbReference type="GO" id="GO:0016020">
    <property type="term" value="C:membrane"/>
    <property type="evidence" value="ECO:0007669"/>
    <property type="project" value="UniProtKB-SubCell"/>
</dbReference>
<evidence type="ECO:0000256" key="1">
    <source>
        <dbReference type="ARBA" id="ARBA00004141"/>
    </source>
</evidence>
<feature type="transmembrane region" description="Helical" evidence="5">
    <location>
        <begin position="96"/>
        <end position="116"/>
    </location>
</feature>
<feature type="transmembrane region" description="Helical" evidence="5">
    <location>
        <begin position="470"/>
        <end position="489"/>
    </location>
</feature>
<feature type="transmembrane region" description="Helical" evidence="5">
    <location>
        <begin position="386"/>
        <end position="407"/>
    </location>
</feature>
<dbReference type="GO" id="GO:0008137">
    <property type="term" value="F:NADH dehydrogenase (ubiquinone) activity"/>
    <property type="evidence" value="ECO:0007669"/>
    <property type="project" value="InterPro"/>
</dbReference>
<feature type="transmembrane region" description="Helical" evidence="5">
    <location>
        <begin position="128"/>
        <end position="145"/>
    </location>
</feature>
<comment type="subcellular location">
    <subcellularLocation>
        <location evidence="1">Membrane</location>
        <topology evidence="1">Multi-pass membrane protein</topology>
    </subcellularLocation>
</comment>
<dbReference type="PRINTS" id="PR01434">
    <property type="entry name" value="NADHDHGNASE5"/>
</dbReference>
<keyword evidence="8" id="KW-0560">Oxidoreductase</keyword>
<evidence type="ECO:0000256" key="3">
    <source>
        <dbReference type="ARBA" id="ARBA00022989"/>
    </source>
</evidence>
<evidence type="ECO:0000256" key="5">
    <source>
        <dbReference type="SAM" id="Phobius"/>
    </source>
</evidence>
<feature type="transmembrane region" description="Helical" evidence="5">
    <location>
        <begin position="427"/>
        <end position="449"/>
    </location>
</feature>
<dbReference type="InterPro" id="IPR001750">
    <property type="entry name" value="ND/Mrp_TM"/>
</dbReference>
<feature type="transmembrane region" description="Helical" evidence="5">
    <location>
        <begin position="6"/>
        <end position="29"/>
    </location>
</feature>
<dbReference type="InterPro" id="IPR018393">
    <property type="entry name" value="NADHpl_OxRdtase_5_subgr"/>
</dbReference>
<dbReference type="PRINTS" id="PR01435">
    <property type="entry name" value="NPOXDRDTASE5"/>
</dbReference>
<accession>A0A3B1CQJ5</accession>
<feature type="domain" description="NADH:quinone oxidoreductase/Mrp antiporter transmembrane" evidence="6">
    <location>
        <begin position="146"/>
        <end position="425"/>
    </location>
</feature>
<keyword evidence="8" id="KW-0830">Ubiquinone</keyword>
<evidence type="ECO:0000259" key="7">
    <source>
        <dbReference type="Pfam" id="PF00662"/>
    </source>
</evidence>
<dbReference type="AlphaFoldDB" id="A0A3B1CQJ5"/>
<feature type="transmembrane region" description="Helical" evidence="5">
    <location>
        <begin position="650"/>
        <end position="670"/>
    </location>
</feature>
<dbReference type="GO" id="GO:0042773">
    <property type="term" value="P:ATP synthesis coupled electron transport"/>
    <property type="evidence" value="ECO:0007669"/>
    <property type="project" value="InterPro"/>
</dbReference>
<feature type="transmembrane region" description="Helical" evidence="5">
    <location>
        <begin position="265"/>
        <end position="285"/>
    </location>
</feature>
<evidence type="ECO:0000259" key="6">
    <source>
        <dbReference type="Pfam" id="PF00361"/>
    </source>
</evidence>
<gene>
    <name evidence="8" type="ORF">MNBD_IGNAVI01-3012</name>
</gene>
<dbReference type="NCBIfam" id="NF005141">
    <property type="entry name" value="PRK06590.1"/>
    <property type="match status" value="1"/>
</dbReference>
<dbReference type="EC" id="1.6.5.3" evidence="8"/>
<proteinExistence type="predicted"/>
<evidence type="ECO:0000313" key="8">
    <source>
        <dbReference type="EMBL" id="VAX26268.1"/>
    </source>
</evidence>
<evidence type="ECO:0000256" key="4">
    <source>
        <dbReference type="ARBA" id="ARBA00023136"/>
    </source>
</evidence>
<feature type="transmembrane region" description="Helical" evidence="5">
    <location>
        <begin position="227"/>
        <end position="253"/>
    </location>
</feature>
<keyword evidence="2 5" id="KW-0812">Transmembrane</keyword>
<dbReference type="InterPro" id="IPR003945">
    <property type="entry name" value="NU5C-like"/>
</dbReference>
<dbReference type="Gene3D" id="1.20.5.2700">
    <property type="match status" value="1"/>
</dbReference>
<dbReference type="NCBIfam" id="TIGR01974">
    <property type="entry name" value="NDH_I_L"/>
    <property type="match status" value="1"/>
</dbReference>
<dbReference type="PANTHER" id="PTHR42829:SF2">
    <property type="entry name" value="NADH-UBIQUINONE OXIDOREDUCTASE CHAIN 5"/>
    <property type="match status" value="1"/>
</dbReference>
<feature type="transmembrane region" description="Helical" evidence="5">
    <location>
        <begin position="191"/>
        <end position="207"/>
    </location>
</feature>
<feature type="transmembrane region" description="Helical" evidence="5">
    <location>
        <begin position="682"/>
        <end position="700"/>
    </location>
</feature>
<evidence type="ECO:0000256" key="2">
    <source>
        <dbReference type="ARBA" id="ARBA00022692"/>
    </source>
</evidence>
<feature type="transmembrane region" description="Helical" evidence="5">
    <location>
        <begin position="151"/>
        <end position="170"/>
    </location>
</feature>
<protein>
    <submittedName>
        <fullName evidence="8">NADH-ubiquinone oxidoreductase chain L</fullName>
        <ecNumber evidence="8">1.6.5.3</ecNumber>
    </submittedName>
</protein>
<name>A0A3B1CQJ5_9ZZZZ</name>
<feature type="transmembrane region" description="Helical" evidence="5">
    <location>
        <begin position="347"/>
        <end position="365"/>
    </location>
</feature>
<feature type="transmembrane region" description="Helical" evidence="5">
    <location>
        <begin position="291"/>
        <end position="312"/>
    </location>
</feature>
<feature type="domain" description="NADH-Ubiquinone oxidoreductase (complex I) chain 5 N-terminal" evidence="7">
    <location>
        <begin position="82"/>
        <end position="129"/>
    </location>
</feature>
<feature type="transmembrane region" description="Helical" evidence="5">
    <location>
        <begin position="319"/>
        <end position="341"/>
    </location>
</feature>
<feature type="transmembrane region" description="Helical" evidence="5">
    <location>
        <begin position="36"/>
        <end position="57"/>
    </location>
</feature>
<organism evidence="8">
    <name type="scientific">hydrothermal vent metagenome</name>
    <dbReference type="NCBI Taxonomy" id="652676"/>
    <lineage>
        <taxon>unclassified sequences</taxon>
        <taxon>metagenomes</taxon>
        <taxon>ecological metagenomes</taxon>
    </lineage>
</organism>
<dbReference type="GO" id="GO:0003954">
    <property type="term" value="F:NADH dehydrogenase activity"/>
    <property type="evidence" value="ECO:0007669"/>
    <property type="project" value="TreeGrafter"/>
</dbReference>
<reference evidence="8" key="1">
    <citation type="submission" date="2018-06" db="EMBL/GenBank/DDBJ databases">
        <authorList>
            <person name="Zhirakovskaya E."/>
        </authorList>
    </citation>
    <scope>NUCLEOTIDE SEQUENCE</scope>
</reference>
<dbReference type="Pfam" id="PF00662">
    <property type="entry name" value="Proton_antipo_N"/>
    <property type="match status" value="1"/>
</dbReference>
<feature type="transmembrane region" description="Helical" evidence="5">
    <location>
        <begin position="555"/>
        <end position="576"/>
    </location>
</feature>
<sequence length="703" mass="78908">MIMSESSLITISLFILFLPLFGFATVLIFGKRFKKLYWLEVGIMVFSLFLSIFMGFIKLGSYFNKNIVSTFTWIDFGNVPSMGPLSIQLGIKIDNLTIIMMFVVTLISALVHIFSLEYMKGDKRFSRYFAYLGIFTFSMLGIVLTDNILMMYIFWELVGLSSYLLIGFWYEKKSASNAGMKAFLTNRIGDIGMFIGILILFTNYHTFSFDEIFHQISLGIVPFGSNAWLTATGILIFMGAVGKSAQVPLHVWLPDAMEGPTPVSALIHAATMVAAGVYLVARIFALLTADAMLVIAVVGAFTSFFAASIALTQNDIKKVLAYSTVSQLGYMIMSLGVGAYAFALFHLVTHAFFKGLLFLGSGSVIQSMHHEQDIRQMGGLRKKMPITYYTFLIATLAISGIPLTSGFLSKDGLLAGTYAFGSLTGHWLIPIFGFTVALMTAFYMFRLVIITFHGKPRNQEKYDHAHETPFAMTMPLVVLATLSIFFWYTPNPVSPEAGWFYHWIETPATVVPQEARFDFMKTGGEEAVHSESVSAEHEEVVHSEMYEEAMHHAHYPAMILSIILAGLGILLAYLFYQWKKLDPDKLAEKVKPLYNLSLNKWYVDEIYQATFINGLLGLSRVIAWFDNTIVDGIVNYTATMTRFVSRISGWFETYVVDGLVNFTAFISGFFGLTIRKIQTGKVQTYIVYVLFSIIILLIIFKPF</sequence>
<dbReference type="GO" id="GO:0015990">
    <property type="term" value="P:electron transport coupled proton transport"/>
    <property type="evidence" value="ECO:0007669"/>
    <property type="project" value="TreeGrafter"/>
</dbReference>
<dbReference type="PANTHER" id="PTHR42829">
    <property type="entry name" value="NADH-UBIQUINONE OXIDOREDUCTASE CHAIN 5"/>
    <property type="match status" value="1"/>
</dbReference>
<dbReference type="Pfam" id="PF00361">
    <property type="entry name" value="Proton_antipo_M"/>
    <property type="match status" value="1"/>
</dbReference>
<dbReference type="EMBL" id="UOGD01000328">
    <property type="protein sequence ID" value="VAX26268.1"/>
    <property type="molecule type" value="Genomic_DNA"/>
</dbReference>
<dbReference type="InterPro" id="IPR001516">
    <property type="entry name" value="Proton_antipo_N"/>
</dbReference>
<keyword evidence="4 5" id="KW-0472">Membrane</keyword>
<keyword evidence="3 5" id="KW-1133">Transmembrane helix</keyword>